<dbReference type="GO" id="GO:0006396">
    <property type="term" value="P:RNA processing"/>
    <property type="evidence" value="ECO:0007669"/>
    <property type="project" value="InterPro"/>
</dbReference>
<accession>W7YLA4</accession>
<dbReference type="GO" id="GO:0008173">
    <property type="term" value="F:RNA methyltransferase activity"/>
    <property type="evidence" value="ECO:0007669"/>
    <property type="project" value="InterPro"/>
</dbReference>
<dbReference type="Gene3D" id="3.30.1330.30">
    <property type="match status" value="1"/>
</dbReference>
<dbReference type="InterPro" id="IPR013123">
    <property type="entry name" value="SpoU_subst-bd"/>
</dbReference>
<evidence type="ECO:0000256" key="2">
    <source>
        <dbReference type="ARBA" id="ARBA00022603"/>
    </source>
</evidence>
<evidence type="ECO:0000256" key="1">
    <source>
        <dbReference type="ARBA" id="ARBA00007228"/>
    </source>
</evidence>
<dbReference type="PANTHER" id="PTHR43191:SF2">
    <property type="entry name" value="RRNA METHYLTRANSFERASE 3, MITOCHONDRIAL"/>
    <property type="match status" value="1"/>
</dbReference>
<comment type="caution">
    <text evidence="5">The sequence shown here is derived from an EMBL/GenBank/DDBJ whole genome shotgun (WGS) entry which is preliminary data.</text>
</comment>
<dbReference type="Proteomes" id="UP000019402">
    <property type="component" value="Unassembled WGS sequence"/>
</dbReference>
<dbReference type="InterPro" id="IPR001537">
    <property type="entry name" value="SpoU_MeTrfase"/>
</dbReference>
<dbReference type="InterPro" id="IPR053888">
    <property type="entry name" value="MRM3-like_sub_bind"/>
</dbReference>
<gene>
    <name evidence="5" type="ORF">JCM21142_41778</name>
</gene>
<evidence type="ECO:0000256" key="3">
    <source>
        <dbReference type="ARBA" id="ARBA00022679"/>
    </source>
</evidence>
<dbReference type="SMART" id="SM00967">
    <property type="entry name" value="SpoU_sub_bind"/>
    <property type="match status" value="1"/>
</dbReference>
<dbReference type="CDD" id="cd18109">
    <property type="entry name" value="SpoU-like_RNA-MTase"/>
    <property type="match status" value="1"/>
</dbReference>
<organism evidence="5 6">
    <name type="scientific">Saccharicrinis fermentans DSM 9555 = JCM 21142</name>
    <dbReference type="NCBI Taxonomy" id="869213"/>
    <lineage>
        <taxon>Bacteria</taxon>
        <taxon>Pseudomonadati</taxon>
        <taxon>Bacteroidota</taxon>
        <taxon>Bacteroidia</taxon>
        <taxon>Marinilabiliales</taxon>
        <taxon>Marinilabiliaceae</taxon>
        <taxon>Saccharicrinis</taxon>
    </lineage>
</organism>
<dbReference type="eggNOG" id="COG0566">
    <property type="taxonomic scope" value="Bacteria"/>
</dbReference>
<evidence type="ECO:0000313" key="6">
    <source>
        <dbReference type="Proteomes" id="UP000019402"/>
    </source>
</evidence>
<dbReference type="PANTHER" id="PTHR43191">
    <property type="entry name" value="RRNA METHYLTRANSFERASE 3"/>
    <property type="match status" value="1"/>
</dbReference>
<dbReference type="Gene3D" id="3.40.1280.10">
    <property type="match status" value="1"/>
</dbReference>
<dbReference type="InterPro" id="IPR029064">
    <property type="entry name" value="Ribosomal_eL30-like_sf"/>
</dbReference>
<proteinExistence type="inferred from homology"/>
<dbReference type="InterPro" id="IPR029026">
    <property type="entry name" value="tRNA_m1G_MTases_N"/>
</dbReference>
<protein>
    <submittedName>
        <fullName evidence="5">Putative TrmH family tRNA/rRNA methyltransferase</fullName>
    </submittedName>
</protein>
<dbReference type="InterPro" id="IPR029028">
    <property type="entry name" value="Alpha/beta_knot_MTases"/>
</dbReference>
<dbReference type="InterPro" id="IPR051259">
    <property type="entry name" value="rRNA_Methyltransferase"/>
</dbReference>
<dbReference type="GO" id="GO:0005737">
    <property type="term" value="C:cytoplasm"/>
    <property type="evidence" value="ECO:0007669"/>
    <property type="project" value="UniProtKB-ARBA"/>
</dbReference>
<keyword evidence="2 5" id="KW-0489">Methyltransferase</keyword>
<keyword evidence="6" id="KW-1185">Reference proteome</keyword>
<feature type="domain" description="RNA 2-O ribose methyltransferase substrate binding" evidence="4">
    <location>
        <begin position="33"/>
        <end position="101"/>
    </location>
</feature>
<dbReference type="Pfam" id="PF22435">
    <property type="entry name" value="MRM3-like_sub_bind"/>
    <property type="match status" value="1"/>
</dbReference>
<reference evidence="5 6" key="1">
    <citation type="journal article" date="2014" name="Genome Announc.">
        <title>Draft Genome Sequence of Cytophaga fermentans JCM 21142T, a Facultative Anaerobe Isolated from Marine Mud.</title>
        <authorList>
            <person name="Starns D."/>
            <person name="Oshima K."/>
            <person name="Suda W."/>
            <person name="Iino T."/>
            <person name="Yuki M."/>
            <person name="Inoue J."/>
            <person name="Kitamura K."/>
            <person name="Iida T."/>
            <person name="Darby A."/>
            <person name="Hattori M."/>
            <person name="Ohkuma M."/>
        </authorList>
    </citation>
    <scope>NUCLEOTIDE SEQUENCE [LARGE SCALE GENOMIC DNA]</scope>
    <source>
        <strain evidence="5 6">JCM 21142</strain>
    </source>
</reference>
<dbReference type="STRING" id="869213.GCA_000517085_02548"/>
<evidence type="ECO:0000313" key="5">
    <source>
        <dbReference type="EMBL" id="GAF03119.1"/>
    </source>
</evidence>
<sequence>MTNYIIKMISQSKIKLINSLTKKKFREQHQLFLAEGEKLVLDLIQGNTGISELFIREGWSEIHHLPASIPYTVTTEQYLKKITQLKTPPPVIAICKIPENEIAQYSWHDKLILALDDIQDPGNLGTIIRLADWFGIEHIVCSQNTVDTYNPKVIQATMGAIARVTIHSTDLHAFLSQQKKNKTPIYGTFLDGENIYRQELSKAGIIVMGNEGKGISSHIETCVDKKLLIPSFSSHEDKSESLNVSTATAIIMSEFKRR</sequence>
<name>W7YLA4_9BACT</name>
<dbReference type="Pfam" id="PF00588">
    <property type="entry name" value="SpoU_methylase"/>
    <property type="match status" value="1"/>
</dbReference>
<dbReference type="GO" id="GO:0032259">
    <property type="term" value="P:methylation"/>
    <property type="evidence" value="ECO:0007669"/>
    <property type="project" value="UniProtKB-KW"/>
</dbReference>
<dbReference type="SUPFAM" id="SSF75217">
    <property type="entry name" value="alpha/beta knot"/>
    <property type="match status" value="1"/>
</dbReference>
<dbReference type="GO" id="GO:0003723">
    <property type="term" value="F:RNA binding"/>
    <property type="evidence" value="ECO:0007669"/>
    <property type="project" value="InterPro"/>
</dbReference>
<dbReference type="SUPFAM" id="SSF55315">
    <property type="entry name" value="L30e-like"/>
    <property type="match status" value="1"/>
</dbReference>
<dbReference type="AlphaFoldDB" id="W7YLA4"/>
<comment type="similarity">
    <text evidence="1">Belongs to the class IV-like SAM-binding methyltransferase superfamily. RNA methyltransferase TrmH family.</text>
</comment>
<dbReference type="EMBL" id="BAMD01000018">
    <property type="protein sequence ID" value="GAF03119.1"/>
    <property type="molecule type" value="Genomic_DNA"/>
</dbReference>
<keyword evidence="3 5" id="KW-0808">Transferase</keyword>
<evidence type="ECO:0000259" key="4">
    <source>
        <dbReference type="SMART" id="SM00967"/>
    </source>
</evidence>